<dbReference type="EC" id="1.17.1.8" evidence="10 13"/>
<feature type="binding site" evidence="13">
    <location>
        <begin position="111"/>
        <end position="114"/>
    </location>
    <ligand>
        <name>NAD(+)</name>
        <dbReference type="ChEBI" id="CHEBI:57540"/>
    </ligand>
</feature>
<keyword evidence="5 13" id="KW-0220">Diaminopimelate biosynthesis</keyword>
<feature type="active site" description="Proton donor" evidence="13">
    <location>
        <position position="148"/>
    </location>
</feature>
<comment type="subunit">
    <text evidence="13">Homotetramer.</text>
</comment>
<feature type="binding site" evidence="13">
    <location>
        <begin position="154"/>
        <end position="155"/>
    </location>
    <ligand>
        <name>(S)-2,3,4,5-tetrahydrodipicolinate</name>
        <dbReference type="ChEBI" id="CHEBI:16845"/>
    </ligand>
</feature>
<dbReference type="RefSeq" id="WP_107395858.1">
    <property type="nucleotide sequence ID" value="NZ_PHHF01000076.1"/>
</dbReference>
<dbReference type="GO" id="GO:0051287">
    <property type="term" value="F:NAD binding"/>
    <property type="evidence" value="ECO:0007669"/>
    <property type="project" value="UniProtKB-UniRule"/>
</dbReference>
<dbReference type="Gene3D" id="3.40.50.720">
    <property type="entry name" value="NAD(P)-binding Rossmann-like Domain"/>
    <property type="match status" value="1"/>
</dbReference>
<evidence type="ECO:0000256" key="4">
    <source>
        <dbReference type="ARBA" id="ARBA00022857"/>
    </source>
</evidence>
<feature type="binding site" evidence="13">
    <location>
        <position position="38"/>
    </location>
    <ligand>
        <name>NADP(+)</name>
        <dbReference type="ChEBI" id="CHEBI:58349"/>
    </ligand>
</feature>
<dbReference type="GO" id="GO:0009089">
    <property type="term" value="P:lysine biosynthetic process via diaminopimelate"/>
    <property type="evidence" value="ECO:0007669"/>
    <property type="project" value="UniProtKB-UniRule"/>
</dbReference>
<comment type="function">
    <text evidence="13">Catalyzes the conversion of 4-hydroxy-tetrahydrodipicolinate (HTPA) to tetrahydrodipicolinate.</text>
</comment>
<evidence type="ECO:0000313" key="17">
    <source>
        <dbReference type="Proteomes" id="UP000241206"/>
    </source>
</evidence>
<evidence type="ECO:0000256" key="9">
    <source>
        <dbReference type="ARBA" id="ARBA00037922"/>
    </source>
</evidence>
<keyword evidence="2 13" id="KW-0963">Cytoplasm</keyword>
<evidence type="ECO:0000256" key="11">
    <source>
        <dbReference type="ARBA" id="ARBA00049080"/>
    </source>
</evidence>
<comment type="catalytic activity">
    <reaction evidence="12 13">
        <text>(S)-2,3,4,5-tetrahydrodipicolinate + NAD(+) + H2O = (2S,4S)-4-hydroxy-2,3,4,5-tetrahydrodipicolinate + NADH + H(+)</text>
        <dbReference type="Rhea" id="RHEA:35323"/>
        <dbReference type="ChEBI" id="CHEBI:15377"/>
        <dbReference type="ChEBI" id="CHEBI:15378"/>
        <dbReference type="ChEBI" id="CHEBI:16845"/>
        <dbReference type="ChEBI" id="CHEBI:57540"/>
        <dbReference type="ChEBI" id="CHEBI:57945"/>
        <dbReference type="ChEBI" id="CHEBI:67139"/>
        <dbReference type="EC" id="1.17.1.8"/>
    </reaction>
</comment>
<dbReference type="UniPathway" id="UPA00034">
    <property type="reaction ID" value="UER00018"/>
</dbReference>
<feature type="binding site" evidence="13">
    <location>
        <begin position="8"/>
        <end position="13"/>
    </location>
    <ligand>
        <name>NAD(+)</name>
        <dbReference type="ChEBI" id="CHEBI:57540"/>
    </ligand>
</feature>
<evidence type="ECO:0000256" key="3">
    <source>
        <dbReference type="ARBA" id="ARBA00022605"/>
    </source>
</evidence>
<proteinExistence type="inferred from homology"/>
<dbReference type="GO" id="GO:0005829">
    <property type="term" value="C:cytosol"/>
    <property type="evidence" value="ECO:0007669"/>
    <property type="project" value="TreeGrafter"/>
</dbReference>
<comment type="caution">
    <text evidence="16">The sequence shown here is derived from an EMBL/GenBank/DDBJ whole genome shotgun (WGS) entry which is preliminary data.</text>
</comment>
<dbReference type="Gene3D" id="3.30.360.10">
    <property type="entry name" value="Dihydrodipicolinate Reductase, domain 2"/>
    <property type="match status" value="1"/>
</dbReference>
<dbReference type="FunFam" id="3.30.360.10:FF:000004">
    <property type="entry name" value="4-hydroxy-tetrahydrodipicolinate reductase"/>
    <property type="match status" value="1"/>
</dbReference>
<keyword evidence="6 13" id="KW-0560">Oxidoreductase</keyword>
<keyword evidence="3 13" id="KW-0028">Amino-acid biosynthesis</keyword>
<dbReference type="GO" id="GO:0050661">
    <property type="term" value="F:NADP binding"/>
    <property type="evidence" value="ECO:0007669"/>
    <property type="project" value="UniProtKB-UniRule"/>
</dbReference>
<accession>A0A2T4HN29</accession>
<evidence type="ECO:0000256" key="5">
    <source>
        <dbReference type="ARBA" id="ARBA00022915"/>
    </source>
</evidence>
<keyword evidence="17" id="KW-1185">Reference proteome</keyword>
<dbReference type="PIRSF" id="PIRSF000161">
    <property type="entry name" value="DHPR"/>
    <property type="match status" value="1"/>
</dbReference>
<dbReference type="GO" id="GO:0019877">
    <property type="term" value="P:diaminopimelate biosynthetic process"/>
    <property type="evidence" value="ECO:0007669"/>
    <property type="project" value="UniProtKB-UniRule"/>
</dbReference>
<dbReference type="AlphaFoldDB" id="A0A2T4HN29"/>
<comment type="catalytic activity">
    <reaction evidence="11 13">
        <text>(S)-2,3,4,5-tetrahydrodipicolinate + NADP(+) + H2O = (2S,4S)-4-hydroxy-2,3,4,5-tetrahydrodipicolinate + NADPH + H(+)</text>
        <dbReference type="Rhea" id="RHEA:35331"/>
        <dbReference type="ChEBI" id="CHEBI:15377"/>
        <dbReference type="ChEBI" id="CHEBI:15378"/>
        <dbReference type="ChEBI" id="CHEBI:16845"/>
        <dbReference type="ChEBI" id="CHEBI:57783"/>
        <dbReference type="ChEBI" id="CHEBI:58349"/>
        <dbReference type="ChEBI" id="CHEBI:67139"/>
        <dbReference type="EC" id="1.17.1.8"/>
    </reaction>
</comment>
<dbReference type="CDD" id="cd02274">
    <property type="entry name" value="DHDPR_N"/>
    <property type="match status" value="1"/>
</dbReference>
<dbReference type="GO" id="GO:0008839">
    <property type="term" value="F:4-hydroxy-tetrahydrodipicolinate reductase"/>
    <property type="evidence" value="ECO:0007669"/>
    <property type="project" value="UniProtKB-UniRule"/>
</dbReference>
<evidence type="ECO:0000256" key="10">
    <source>
        <dbReference type="ARBA" id="ARBA00038983"/>
    </source>
</evidence>
<comment type="pathway">
    <text evidence="9 13">Amino-acid biosynthesis; L-lysine biosynthesis via DAP pathway; (S)-tetrahydrodipicolinate from L-aspartate: step 4/4.</text>
</comment>
<feature type="domain" description="Dihydrodipicolinate reductase N-terminal" evidence="14">
    <location>
        <begin position="3"/>
        <end position="113"/>
    </location>
</feature>
<dbReference type="EMBL" id="PHHF01000076">
    <property type="protein sequence ID" value="PTD17177.1"/>
    <property type="molecule type" value="Genomic_DNA"/>
</dbReference>
<dbReference type="PANTHER" id="PTHR20836">
    <property type="entry name" value="DIHYDRODIPICOLINATE REDUCTASE"/>
    <property type="match status" value="1"/>
</dbReference>
<dbReference type="NCBIfam" id="TIGR00036">
    <property type="entry name" value="dapB"/>
    <property type="match status" value="1"/>
</dbReference>
<dbReference type="InterPro" id="IPR000846">
    <property type="entry name" value="DapB_N"/>
</dbReference>
<comment type="caution">
    <text evidence="13">Was originally thought to be a dihydrodipicolinate reductase (DHDPR), catalyzing the conversion of dihydrodipicolinate to tetrahydrodipicolinate. However, it was shown in E.coli that the substrate of the enzymatic reaction is not dihydrodipicolinate (DHDP) but in fact (2S,4S)-4-hydroxy-2,3,4,5-tetrahydrodipicolinic acid (HTPA), the product released by the DapA-catalyzed reaction.</text>
</comment>
<evidence type="ECO:0000256" key="13">
    <source>
        <dbReference type="HAMAP-Rule" id="MF_00102"/>
    </source>
</evidence>
<sequence length="255" mass="25679">MAKIGIIGAGGRMGRAIAAAAADAGAKVSGGIDRPGTRPDALGDVPLLADAASLAAVSDVMVDFSSPAALAAHLDAAIAAGTPIVIGTTGLEPAHHALIDEAAKSVAVLQAFNTSLGVNLLAHLVRETAARLGTDWDIEIVEMHHRHKVDAPSGTGILLGQAAATGREVALADVAVRGRDGITGARPEGAIGFAVLRGGSVAGDHQVVFAGEGERLELGHRAESRAIFARGAVKAALWLAGRAPGRYTMNDVLGL</sequence>
<comment type="caution">
    <text evidence="13">Lacks conserved residue(s) required for the propagation of feature annotation.</text>
</comment>
<dbReference type="SUPFAM" id="SSF55347">
    <property type="entry name" value="Glyceraldehyde-3-phosphate dehydrogenase-like, C-terminal domain"/>
    <property type="match status" value="1"/>
</dbReference>
<keyword evidence="4 13" id="KW-0521">NADP</keyword>
<dbReference type="InterPro" id="IPR036291">
    <property type="entry name" value="NAD(P)-bd_dom_sf"/>
</dbReference>
<feature type="domain" description="Dihydrodipicolinate reductase C-terminal" evidence="15">
    <location>
        <begin position="117"/>
        <end position="253"/>
    </location>
</feature>
<dbReference type="Pfam" id="PF01113">
    <property type="entry name" value="DapB_N"/>
    <property type="match status" value="1"/>
</dbReference>
<evidence type="ECO:0000256" key="8">
    <source>
        <dbReference type="ARBA" id="ARBA00023154"/>
    </source>
</evidence>
<dbReference type="GO" id="GO:0016726">
    <property type="term" value="F:oxidoreductase activity, acting on CH or CH2 groups, NAD or NADP as acceptor"/>
    <property type="evidence" value="ECO:0007669"/>
    <property type="project" value="UniProtKB-UniRule"/>
</dbReference>
<evidence type="ECO:0000256" key="2">
    <source>
        <dbReference type="ARBA" id="ARBA00022490"/>
    </source>
</evidence>
<dbReference type="Pfam" id="PF05173">
    <property type="entry name" value="DapB_C"/>
    <property type="match status" value="1"/>
</dbReference>
<feature type="binding site" evidence="13">
    <location>
        <begin position="87"/>
        <end position="89"/>
    </location>
    <ligand>
        <name>NAD(+)</name>
        <dbReference type="ChEBI" id="CHEBI:57540"/>
    </ligand>
</feature>
<dbReference type="InterPro" id="IPR023940">
    <property type="entry name" value="DHDPR_bac"/>
</dbReference>
<feature type="active site" description="Proton donor/acceptor" evidence="13">
    <location>
        <position position="144"/>
    </location>
</feature>
<evidence type="ECO:0000256" key="7">
    <source>
        <dbReference type="ARBA" id="ARBA00023027"/>
    </source>
</evidence>
<evidence type="ECO:0000256" key="6">
    <source>
        <dbReference type="ARBA" id="ARBA00023002"/>
    </source>
</evidence>
<evidence type="ECO:0000313" key="16">
    <source>
        <dbReference type="EMBL" id="PTD17177.1"/>
    </source>
</evidence>
<keyword evidence="8 13" id="KW-0457">Lysine biosynthesis</keyword>
<evidence type="ECO:0000259" key="15">
    <source>
        <dbReference type="Pfam" id="PF05173"/>
    </source>
</evidence>
<evidence type="ECO:0000256" key="1">
    <source>
        <dbReference type="ARBA" id="ARBA00006642"/>
    </source>
</evidence>
<keyword evidence="7 13" id="KW-0520">NAD</keyword>
<comment type="subcellular location">
    <subcellularLocation>
        <location evidence="13">Cytoplasm</location>
    </subcellularLocation>
</comment>
<comment type="similarity">
    <text evidence="1 13">Belongs to the DapB family.</text>
</comment>
<dbReference type="HAMAP" id="MF_00102">
    <property type="entry name" value="DapB"/>
    <property type="match status" value="1"/>
</dbReference>
<dbReference type="PROSITE" id="PS01298">
    <property type="entry name" value="DAPB"/>
    <property type="match status" value="1"/>
</dbReference>
<feature type="binding site" evidence="13">
    <location>
        <position position="145"/>
    </location>
    <ligand>
        <name>(S)-2,3,4,5-tetrahydrodipicolinate</name>
        <dbReference type="ChEBI" id="CHEBI:16845"/>
    </ligand>
</feature>
<dbReference type="Proteomes" id="UP000241206">
    <property type="component" value="Unassembled WGS sequence"/>
</dbReference>
<dbReference type="InterPro" id="IPR022664">
    <property type="entry name" value="DapB_N_CS"/>
</dbReference>
<evidence type="ECO:0000256" key="12">
    <source>
        <dbReference type="ARBA" id="ARBA00049396"/>
    </source>
</evidence>
<reference evidence="16 17" key="1">
    <citation type="submission" date="2017-11" db="EMBL/GenBank/DDBJ databases">
        <title>Sphingomonas oleivorans sp. nov., isolated from oil-contaminated soil.</title>
        <authorList>
            <person name="Wang L."/>
            <person name="Chen L."/>
        </authorList>
    </citation>
    <scope>NUCLEOTIDE SEQUENCE [LARGE SCALE GENOMIC DNA]</scope>
    <source>
        <strain evidence="16 17">K101</strain>
    </source>
</reference>
<evidence type="ECO:0000259" key="14">
    <source>
        <dbReference type="Pfam" id="PF01113"/>
    </source>
</evidence>
<gene>
    <name evidence="13" type="primary">dapB</name>
    <name evidence="16" type="ORF">CV103_19515</name>
</gene>
<dbReference type="InterPro" id="IPR022663">
    <property type="entry name" value="DapB_C"/>
</dbReference>
<dbReference type="SUPFAM" id="SSF51735">
    <property type="entry name" value="NAD(P)-binding Rossmann-fold domains"/>
    <property type="match status" value="1"/>
</dbReference>
<name>A0A2T4HN29_9SPHN</name>
<organism evidence="16 17">
    <name type="scientific">Edaphosphingomonas fennica</name>
    <dbReference type="NCBI Taxonomy" id="114404"/>
    <lineage>
        <taxon>Bacteria</taxon>
        <taxon>Pseudomonadati</taxon>
        <taxon>Pseudomonadota</taxon>
        <taxon>Alphaproteobacteria</taxon>
        <taxon>Sphingomonadales</taxon>
        <taxon>Rhizorhabdaceae</taxon>
        <taxon>Edaphosphingomonas</taxon>
    </lineage>
</organism>
<dbReference type="PANTHER" id="PTHR20836:SF0">
    <property type="entry name" value="4-HYDROXY-TETRAHYDRODIPICOLINATE REDUCTASE 1, CHLOROPLASTIC-RELATED"/>
    <property type="match status" value="1"/>
</dbReference>
<protein>
    <recommendedName>
        <fullName evidence="10 13">4-hydroxy-tetrahydrodipicolinate reductase</fullName>
        <shortName evidence="13">HTPA reductase</shortName>
        <ecNumber evidence="10 13">1.17.1.8</ecNumber>
    </recommendedName>
</protein>